<reference evidence="4 5" key="1">
    <citation type="submission" date="2023-10" db="EMBL/GenBank/DDBJ databases">
        <authorList>
            <person name="Robby Concha-Eloko"/>
            <person name="Pilar Barberan- Martinez"/>
            <person name="Rafael Sanjuan"/>
            <person name="Pilar Domingo-Calap"/>
        </authorList>
    </citation>
    <scope>NUCLEOTIDE SEQUENCE [LARGE SCALE GENOMIC DNA]</scope>
</reference>
<evidence type="ECO:0000256" key="2">
    <source>
        <dbReference type="ARBA" id="ARBA00023109"/>
    </source>
</evidence>
<dbReference type="PANTHER" id="PTHR10133:SF27">
    <property type="entry name" value="DNA POLYMERASE NU"/>
    <property type="match status" value="1"/>
</dbReference>
<proteinExistence type="predicted"/>
<keyword evidence="5" id="KW-1185">Reference proteome</keyword>
<dbReference type="Pfam" id="PF00476">
    <property type="entry name" value="DNA_pol_A"/>
    <property type="match status" value="1"/>
</dbReference>
<evidence type="ECO:0000259" key="3">
    <source>
        <dbReference type="SMART" id="SM00482"/>
    </source>
</evidence>
<dbReference type="Proteomes" id="UP001295833">
    <property type="component" value="Chromosome"/>
</dbReference>
<dbReference type="Gene3D" id="1.10.150.20">
    <property type="entry name" value="5' to 3' exonuclease, C-terminal subdomain"/>
    <property type="match status" value="1"/>
</dbReference>
<evidence type="ECO:0000256" key="1">
    <source>
        <dbReference type="ARBA" id="ARBA00022705"/>
    </source>
</evidence>
<dbReference type="SUPFAM" id="SSF56672">
    <property type="entry name" value="DNA/RNA polymerases"/>
    <property type="match status" value="1"/>
</dbReference>
<dbReference type="GO" id="GO:0003887">
    <property type="term" value="F:DNA-directed DNA polymerase activity"/>
    <property type="evidence" value="ECO:0007669"/>
    <property type="project" value="InterPro"/>
</dbReference>
<dbReference type="PRINTS" id="PR00868">
    <property type="entry name" value="DNAPOLI"/>
</dbReference>
<keyword evidence="1" id="KW-0235">DNA replication</keyword>
<dbReference type="GO" id="GO:0003677">
    <property type="term" value="F:DNA binding"/>
    <property type="evidence" value="ECO:0007669"/>
    <property type="project" value="InterPro"/>
</dbReference>
<dbReference type="PANTHER" id="PTHR10133">
    <property type="entry name" value="DNA POLYMERASE I"/>
    <property type="match status" value="1"/>
</dbReference>
<dbReference type="InterPro" id="IPR002298">
    <property type="entry name" value="DNA_polymerase_A"/>
</dbReference>
<accession>A0AAD2Q002</accession>
<name>A0AAD2Q002_9CAUD</name>
<dbReference type="GO" id="GO:0039693">
    <property type="term" value="P:viral DNA genome replication"/>
    <property type="evidence" value="ECO:0007669"/>
    <property type="project" value="UniProtKB-KW"/>
</dbReference>
<evidence type="ECO:0000313" key="5">
    <source>
        <dbReference type="Proteomes" id="UP001295833"/>
    </source>
</evidence>
<dbReference type="EMBL" id="OY757063">
    <property type="protein sequence ID" value="CAK1256755.1"/>
    <property type="molecule type" value="Genomic_DNA"/>
</dbReference>
<gene>
    <name evidence="4" type="ORF">K59PH2_LOCUS28</name>
</gene>
<protein>
    <submittedName>
        <fullName evidence="4">DNA polymerase I</fullName>
    </submittedName>
</protein>
<dbReference type="Gene3D" id="3.30.70.370">
    <property type="match status" value="1"/>
</dbReference>
<organism evidence="4 5">
    <name type="scientific">Klebsiella phage vB_Kpl_K59PH2</name>
    <dbReference type="NCBI Taxonomy" id="3071671"/>
    <lineage>
        <taxon>Viruses</taxon>
        <taxon>Duplodnaviria</taxon>
        <taxon>Heunggongvirae</taxon>
        <taxon>Uroviricota</taxon>
        <taxon>Caudoviricetes</taxon>
        <taxon>Autographivirales</taxon>
        <taxon>Autonotataviridae</taxon>
        <taxon>Melnykvirinae</taxon>
        <taxon>Cullenvirus</taxon>
        <taxon>Cullenvirus K59PH2</taxon>
    </lineage>
</organism>
<dbReference type="GO" id="GO:0006302">
    <property type="term" value="P:double-strand break repair"/>
    <property type="evidence" value="ECO:0007669"/>
    <property type="project" value="TreeGrafter"/>
</dbReference>
<keyword evidence="2" id="KW-1194">Viral DNA replication</keyword>
<feature type="domain" description="DNA-directed DNA polymerase family A palm" evidence="3">
    <location>
        <begin position="566"/>
        <end position="821"/>
    </location>
</feature>
<dbReference type="InterPro" id="IPR001098">
    <property type="entry name" value="DNA-dir_DNA_pol_A_palm_dom"/>
</dbReference>
<dbReference type="InterPro" id="IPR043502">
    <property type="entry name" value="DNA/RNA_pol_sf"/>
</dbReference>
<sequence length="914" mass="102446">MCSSDTTRRMISCCHGTRILIRCWPASTATGTSSLLGSGYHTTGAGRTSWPSLVSRCAMAVKSTSATNTTRYSMSITALVHDVETETNPWYGHLASPYNPLNYVVMDAFEQVTFGGGAVSVSPRTEQRFASVEDFKARWPQPFPDNVAIYVAHNAAYEMQWQLEHNFDNFVAFLKRGGRVYCTAYAHYLLSNQQDTYPPLNEVAPLYGGTQKVDGVKALWDAGVLTSAIDPELLSEYLSGPNGDIDNTTRVFLGTWNKLVERNMLTMALVRMDSLLYLAFCMHFGLKVDEEKAHRLQAENEAALADLNKQLYEYLPDDMPEEAREQFKGTRFQLSAFLFGGAMKYESQVPRTDSTTGELIYKKAEGPVFKVGKETYVKDPALCEFDEEAGGLWYDPERKVHQVRYTAGKNKGQPKFDKYVTDEVDTKKGELIYQFQGMIQGAVRAKLQDAIDTEWAGSQKLADGTPVISTAGDVLEVLAAHDVPVAKLLDLIGKIEKDLGAFYLVQTFNKDGSLKKQSGMLQYVQADGFIHHTLNTTSTVTARLSSNKPNMQQIPRAEEAKPGDFKSKVKSIFISRFGADGGILQEDYSALETVGQQVMTGDINLKEALIKGLDMHSMRLAAMEELTYEYVVARTKDGAHPEHAEWDVKRTGIKPVAFQYQYGATAYGMAMSTGKSQEFCQAFIDAEKKAFPGVEAWYDNVVYPAVEESALKRKPTRVQTEDGQYRLYRTGVFIAPSGTTYQFQQYTKLRWDPESRTRKEFSEFKVPQMRNYPIQGESGFFVQLGCGMLIRHFIARDFYGMKALPINTVHDANYFDVHKDVVQQVACEVEVIMESIPEMLNHLWPAYNVEVPFPVAGGYGDSMAEENPVFSTKSKKEDPDGFKADKAAWVARKNQFKTDYLAAKNIQVQFPCTQ</sequence>
<evidence type="ECO:0000313" key="4">
    <source>
        <dbReference type="EMBL" id="CAK1256755.1"/>
    </source>
</evidence>
<dbReference type="GO" id="GO:0006261">
    <property type="term" value="P:DNA-templated DNA replication"/>
    <property type="evidence" value="ECO:0007669"/>
    <property type="project" value="InterPro"/>
</dbReference>
<dbReference type="SMART" id="SM00482">
    <property type="entry name" value="POLAc"/>
    <property type="match status" value="1"/>
</dbReference>